<keyword evidence="2" id="KW-1185">Reference proteome</keyword>
<dbReference type="Proteomes" id="UP000017836">
    <property type="component" value="Unassembled WGS sequence"/>
</dbReference>
<evidence type="ECO:0000313" key="1">
    <source>
        <dbReference type="EMBL" id="ERN13727.1"/>
    </source>
</evidence>
<accession>W1PUN7</accession>
<reference evidence="2" key="1">
    <citation type="journal article" date="2013" name="Science">
        <title>The Amborella genome and the evolution of flowering plants.</title>
        <authorList>
            <consortium name="Amborella Genome Project"/>
        </authorList>
    </citation>
    <scope>NUCLEOTIDE SEQUENCE [LARGE SCALE GENOMIC DNA]</scope>
</reference>
<dbReference type="AlphaFoldDB" id="W1PUN7"/>
<dbReference type="EMBL" id="KI392567">
    <property type="protein sequence ID" value="ERN13727.1"/>
    <property type="molecule type" value="Genomic_DNA"/>
</dbReference>
<dbReference type="HOGENOM" id="CLU_2226771_0_0_1"/>
<evidence type="ECO:0000313" key="2">
    <source>
        <dbReference type="Proteomes" id="UP000017836"/>
    </source>
</evidence>
<protein>
    <submittedName>
        <fullName evidence="1">Uncharacterized protein</fullName>
    </submittedName>
</protein>
<proteinExistence type="predicted"/>
<gene>
    <name evidence="1" type="ORF">AMTR_s00049p00169280</name>
</gene>
<sequence length="106" mass="12038">MPPNKVLYLHICDIPPETWGPDQLLPNFFIGLSNPDIFQSSNGIKPRVKELQGDNPKPKVHPQADTFSHIGHKVNAWYELHMPKEIPIHRPKADALASCLRTSCHR</sequence>
<organism evidence="1 2">
    <name type="scientific">Amborella trichopoda</name>
    <dbReference type="NCBI Taxonomy" id="13333"/>
    <lineage>
        <taxon>Eukaryota</taxon>
        <taxon>Viridiplantae</taxon>
        <taxon>Streptophyta</taxon>
        <taxon>Embryophyta</taxon>
        <taxon>Tracheophyta</taxon>
        <taxon>Spermatophyta</taxon>
        <taxon>Magnoliopsida</taxon>
        <taxon>Amborellales</taxon>
        <taxon>Amborellaceae</taxon>
        <taxon>Amborella</taxon>
    </lineage>
</organism>
<name>W1PUN7_AMBTC</name>
<dbReference type="Gramene" id="ERN13727">
    <property type="protein sequence ID" value="ERN13727"/>
    <property type="gene ID" value="AMTR_s00049p00169280"/>
</dbReference>